<dbReference type="EMBL" id="MING01000083">
    <property type="protein sequence ID" value="POG04055.1"/>
    <property type="molecule type" value="Genomic_DNA"/>
</dbReference>
<sequence>MHFGQILMRVPAKRTVDQPLAVLHIDGKTIDQRLLFIALGNEVEAVLVFGVQHEKAPGHEKADRVACIDDGRMTDEI</sequence>
<organism evidence="1 2">
    <name type="scientific">Pseudomonas putida</name>
    <name type="common">Arthrobacter siderocapsulatus</name>
    <dbReference type="NCBI Taxonomy" id="303"/>
    <lineage>
        <taxon>Bacteria</taxon>
        <taxon>Pseudomonadati</taxon>
        <taxon>Pseudomonadota</taxon>
        <taxon>Gammaproteobacteria</taxon>
        <taxon>Pseudomonadales</taxon>
        <taxon>Pseudomonadaceae</taxon>
        <taxon>Pseudomonas</taxon>
    </lineage>
</organism>
<protein>
    <submittedName>
        <fullName evidence="1">Uncharacterized protein</fullName>
    </submittedName>
</protein>
<gene>
    <name evidence="1" type="ORF">BGP82_22635</name>
</gene>
<comment type="caution">
    <text evidence="1">The sequence shown here is derived from an EMBL/GenBank/DDBJ whole genome shotgun (WGS) entry which is preliminary data.</text>
</comment>
<dbReference type="AlphaFoldDB" id="A0A2S3WRY8"/>
<reference evidence="1 2" key="1">
    <citation type="submission" date="2016-08" db="EMBL/GenBank/DDBJ databases">
        <authorList>
            <person name="Seilhamer J.J."/>
        </authorList>
    </citation>
    <scope>NUCLEOTIDE SEQUENCE [LARGE SCALE GENOMIC DNA]</scope>
    <source>
        <strain evidence="1 2">KH-18-2</strain>
    </source>
</reference>
<reference evidence="1 2" key="2">
    <citation type="submission" date="2018-03" db="EMBL/GenBank/DDBJ databases">
        <title>Draft genome of Pseudomonas putida strain KH-18-2.</title>
        <authorList>
            <person name="Yoshizawa S."/>
            <person name="Khan N.H."/>
            <person name="Nishimura M."/>
            <person name="Chiura H.X."/>
            <person name="Ogura Y."/>
            <person name="Hayashi T."/>
            <person name="Kogure K."/>
        </authorList>
    </citation>
    <scope>NUCLEOTIDE SEQUENCE [LARGE SCALE GENOMIC DNA]</scope>
    <source>
        <strain evidence="1 2">KH-18-2</strain>
    </source>
</reference>
<dbReference type="Proteomes" id="UP000237378">
    <property type="component" value="Unassembled WGS sequence"/>
</dbReference>
<evidence type="ECO:0000313" key="2">
    <source>
        <dbReference type="Proteomes" id="UP000237378"/>
    </source>
</evidence>
<proteinExistence type="predicted"/>
<name>A0A2S3WRY8_PSEPU</name>
<accession>A0A2S3WRY8</accession>
<evidence type="ECO:0000313" key="1">
    <source>
        <dbReference type="EMBL" id="POG04055.1"/>
    </source>
</evidence>